<evidence type="ECO:0000313" key="3">
    <source>
        <dbReference type="EMBL" id="GEW83733.1"/>
    </source>
</evidence>
<dbReference type="InterPro" id="IPR053134">
    <property type="entry name" value="RNA-dir_DNA_polymerase"/>
</dbReference>
<gene>
    <name evidence="3" type="ORF">Tci_255709</name>
</gene>
<dbReference type="PROSITE" id="PS50994">
    <property type="entry name" value="INTEGRASE"/>
    <property type="match status" value="1"/>
</dbReference>
<evidence type="ECO:0000259" key="2">
    <source>
        <dbReference type="PROSITE" id="PS50994"/>
    </source>
</evidence>
<dbReference type="CDD" id="cd00303">
    <property type="entry name" value="retropepsin_like"/>
    <property type="match status" value="1"/>
</dbReference>
<feature type="domain" description="Integrase catalytic" evidence="2">
    <location>
        <begin position="368"/>
        <end position="544"/>
    </location>
</feature>
<dbReference type="InterPro" id="IPR036397">
    <property type="entry name" value="RNaseH_sf"/>
</dbReference>
<name>A0A699GYP9_TANCI</name>
<dbReference type="SUPFAM" id="SSF53098">
    <property type="entry name" value="Ribonuclease H-like"/>
    <property type="match status" value="1"/>
</dbReference>
<dbReference type="InterPro" id="IPR000477">
    <property type="entry name" value="RT_dom"/>
</dbReference>
<dbReference type="PROSITE" id="PS50878">
    <property type="entry name" value="RT_POL"/>
    <property type="match status" value="1"/>
</dbReference>
<sequence>MSLSLCYLINVDRMAPKRTSTSTALAMTQAAIRKLVADSVTTALEAQAANMANADNTNRNTEPREAPVARKCGYKEFMSCQPFNFKGTEGAVRLIRWFERTESVFSCSNCTEDCKVNFSTVLCPTTVPDSEKMMEVFIGGLPRNAIYDIEMADGNLVSNNTVIQGATLTLLNQPFEIDLMPIKLGSFDVVIGMDWFSKYHAKILCDQKVVPIPIDGETLIIRGDRRAAPVARAPYKLAPSEMQELSNQLQELADRGFIRPSTSPWGAPVLFVKKKYISFRMCINYRELNKLTIKKRYPLPRINDLFDQLQGSSVYSKIDLRLGYHQLRVRDEDIPKTAFKTQYEHYVFQVMPFGLTNTPVVFMNLMNRVCKPYLDKFVIVFIDDVLIYSRNKEDHANHLRIILKLLKNEKLSLLTTLLNPLISSPTGETDSMETLTRLYIKEIVSRHGVPISIISDRDSYFTSRFWQSMQSALGTQLDMSTAYHLKIDRPSERTIQTLEDMLRACVIDFGKGWEKHLPLVEFSYNNNYHASIKTAPFEALYGRKCRSPVCWAKVRDVQLTGPKIIHETTEKIVQIRQRLQAASDRQRSYANSRRKTLEFQIGDRVMLKVLPRKGVIQFGKRGKLNPRYFGPFKILDRIGPVAYKIELPEELSNLDDKLNFVEEPIKIMDREIKQLKQSRIPIVKVRWNSRRGPEFTWERVDQIRTKYPHLFPNTTPSSN</sequence>
<dbReference type="Gene3D" id="2.40.70.10">
    <property type="entry name" value="Acid Proteases"/>
    <property type="match status" value="1"/>
</dbReference>
<dbReference type="PANTHER" id="PTHR24559:SF427">
    <property type="entry name" value="RNA-DIRECTED DNA POLYMERASE"/>
    <property type="match status" value="1"/>
</dbReference>
<dbReference type="InterPro" id="IPR043502">
    <property type="entry name" value="DNA/RNA_pol_sf"/>
</dbReference>
<comment type="caution">
    <text evidence="3">The sequence shown here is derived from an EMBL/GenBank/DDBJ whole genome shotgun (WGS) entry which is preliminary data.</text>
</comment>
<feature type="domain" description="Reverse transcriptase" evidence="1">
    <location>
        <begin position="253"/>
        <end position="451"/>
    </location>
</feature>
<dbReference type="Pfam" id="PF24626">
    <property type="entry name" value="SH3_Tf2-1"/>
    <property type="match status" value="1"/>
</dbReference>
<organism evidence="3">
    <name type="scientific">Tanacetum cinerariifolium</name>
    <name type="common">Dalmatian daisy</name>
    <name type="synonym">Chrysanthemum cinerariifolium</name>
    <dbReference type="NCBI Taxonomy" id="118510"/>
    <lineage>
        <taxon>Eukaryota</taxon>
        <taxon>Viridiplantae</taxon>
        <taxon>Streptophyta</taxon>
        <taxon>Embryophyta</taxon>
        <taxon>Tracheophyta</taxon>
        <taxon>Spermatophyta</taxon>
        <taxon>Magnoliopsida</taxon>
        <taxon>eudicotyledons</taxon>
        <taxon>Gunneridae</taxon>
        <taxon>Pentapetalae</taxon>
        <taxon>asterids</taxon>
        <taxon>campanulids</taxon>
        <taxon>Asterales</taxon>
        <taxon>Asteraceae</taxon>
        <taxon>Asteroideae</taxon>
        <taxon>Anthemideae</taxon>
        <taxon>Anthemidinae</taxon>
        <taxon>Tanacetum</taxon>
    </lineage>
</organism>
<dbReference type="PANTHER" id="PTHR24559">
    <property type="entry name" value="TRANSPOSON TY3-I GAG-POL POLYPROTEIN"/>
    <property type="match status" value="1"/>
</dbReference>
<keyword evidence="3" id="KW-0695">RNA-directed DNA polymerase</keyword>
<reference evidence="3" key="1">
    <citation type="journal article" date="2019" name="Sci. Rep.">
        <title>Draft genome of Tanacetum cinerariifolium, the natural source of mosquito coil.</title>
        <authorList>
            <person name="Yamashiro T."/>
            <person name="Shiraishi A."/>
            <person name="Satake H."/>
            <person name="Nakayama K."/>
        </authorList>
    </citation>
    <scope>NUCLEOTIDE SEQUENCE</scope>
</reference>
<evidence type="ECO:0000259" key="1">
    <source>
        <dbReference type="PROSITE" id="PS50878"/>
    </source>
</evidence>
<protein>
    <submittedName>
        <fullName evidence="3">Putative reverse transcriptase domain-containing protein</fullName>
    </submittedName>
</protein>
<dbReference type="GO" id="GO:0003676">
    <property type="term" value="F:nucleic acid binding"/>
    <property type="evidence" value="ECO:0007669"/>
    <property type="project" value="InterPro"/>
</dbReference>
<dbReference type="SUPFAM" id="SSF56672">
    <property type="entry name" value="DNA/RNA polymerases"/>
    <property type="match status" value="1"/>
</dbReference>
<keyword evidence="3" id="KW-0808">Transferase</keyword>
<dbReference type="CDD" id="cd01647">
    <property type="entry name" value="RT_LTR"/>
    <property type="match status" value="1"/>
</dbReference>
<dbReference type="InterPro" id="IPR021109">
    <property type="entry name" value="Peptidase_aspartic_dom_sf"/>
</dbReference>
<dbReference type="InterPro" id="IPR012337">
    <property type="entry name" value="RNaseH-like_sf"/>
</dbReference>
<accession>A0A699GYP9</accession>
<dbReference type="InterPro" id="IPR001584">
    <property type="entry name" value="Integrase_cat-core"/>
</dbReference>
<dbReference type="Gene3D" id="3.30.420.10">
    <property type="entry name" value="Ribonuclease H-like superfamily/Ribonuclease H"/>
    <property type="match status" value="1"/>
</dbReference>
<dbReference type="InterPro" id="IPR043128">
    <property type="entry name" value="Rev_trsase/Diguanyl_cyclase"/>
</dbReference>
<dbReference type="Pfam" id="PF08284">
    <property type="entry name" value="RVP_2"/>
    <property type="match status" value="1"/>
</dbReference>
<keyword evidence="3" id="KW-0548">Nucleotidyltransferase</keyword>
<proteinExistence type="predicted"/>
<dbReference type="GO" id="GO:0015074">
    <property type="term" value="P:DNA integration"/>
    <property type="evidence" value="ECO:0007669"/>
    <property type="project" value="InterPro"/>
</dbReference>
<dbReference type="Pfam" id="PF00078">
    <property type="entry name" value="RVT_1"/>
    <property type="match status" value="1"/>
</dbReference>
<dbReference type="Gene3D" id="3.30.70.270">
    <property type="match status" value="1"/>
</dbReference>
<dbReference type="EMBL" id="BKCJ010076296">
    <property type="protein sequence ID" value="GEW83733.1"/>
    <property type="molecule type" value="Genomic_DNA"/>
</dbReference>
<dbReference type="Gene3D" id="3.10.10.10">
    <property type="entry name" value="HIV Type 1 Reverse Transcriptase, subunit A, domain 1"/>
    <property type="match status" value="1"/>
</dbReference>
<dbReference type="AlphaFoldDB" id="A0A699GYP9"/>
<dbReference type="InterPro" id="IPR056924">
    <property type="entry name" value="SH3_Tf2-1"/>
</dbReference>
<dbReference type="GO" id="GO:0003964">
    <property type="term" value="F:RNA-directed DNA polymerase activity"/>
    <property type="evidence" value="ECO:0007669"/>
    <property type="project" value="UniProtKB-KW"/>
</dbReference>